<gene>
    <name evidence="1" type="ORF">FNH08_28725</name>
</gene>
<accession>A0A5N8XNQ3</accession>
<proteinExistence type="predicted"/>
<dbReference type="OrthoDB" id="264096at2"/>
<evidence type="ECO:0000313" key="2">
    <source>
        <dbReference type="Proteomes" id="UP000400924"/>
    </source>
</evidence>
<keyword evidence="2" id="KW-1185">Reference proteome</keyword>
<sequence length="345" mass="37502">MTLTDHSDLSGVPTVPDLSEVEKITRTCLYEGYLLWPYRRSALKNTKRWTFGAVFPAACADVLGERAVMTTQVLHEGPADDLTVRVRFLQVVDRTVMRDGHPVDELTLAGERYVSWQEVTEREVVLTGVPGTSAVDIPEGTDTEPLGGTAALVRTWRRLSGTVEVTAEPVADGVRRLTVRIANTTDCPVPERGARHAREAAAAYAFVSTHTVLHCEHGRFVSLLDPPTALRDQAAACCNEGTWPVLVGTDDGDGRAHTVLSSPVTLYDFPRVAPESPGDLFDGTEIDQLLVLSVLSLTEEEQAEARASDPRAREILDRCAGLGMDELMGLHGAIREFRAATGEGM</sequence>
<dbReference type="Proteomes" id="UP000400924">
    <property type="component" value="Unassembled WGS sequence"/>
</dbReference>
<protein>
    <recommendedName>
        <fullName evidence="3">Hydrogenase maturation protease</fullName>
    </recommendedName>
</protein>
<dbReference type="RefSeq" id="WP_152774434.1">
    <property type="nucleotide sequence ID" value="NZ_VJZC01000260.1"/>
</dbReference>
<name>A0A5N8XNQ3_9ACTN</name>
<comment type="caution">
    <text evidence="1">The sequence shown here is derived from an EMBL/GenBank/DDBJ whole genome shotgun (WGS) entry which is preliminary data.</text>
</comment>
<evidence type="ECO:0008006" key="3">
    <source>
        <dbReference type="Google" id="ProtNLM"/>
    </source>
</evidence>
<evidence type="ECO:0000313" key="1">
    <source>
        <dbReference type="EMBL" id="MPY60981.1"/>
    </source>
</evidence>
<dbReference type="EMBL" id="VJZC01000260">
    <property type="protein sequence ID" value="MPY60981.1"/>
    <property type="molecule type" value="Genomic_DNA"/>
</dbReference>
<reference evidence="1 2" key="1">
    <citation type="submission" date="2019-07" db="EMBL/GenBank/DDBJ databases">
        <title>New species of Amycolatopsis and Streptomyces.</title>
        <authorList>
            <person name="Duangmal K."/>
            <person name="Teo W.F.A."/>
            <person name="Lipun K."/>
        </authorList>
    </citation>
    <scope>NUCLEOTIDE SEQUENCE [LARGE SCALE GENOMIC DNA]</scope>
    <source>
        <strain evidence="1 2">NBRC 106415</strain>
    </source>
</reference>
<dbReference type="AlphaFoldDB" id="A0A5N8XNQ3"/>
<organism evidence="1 2">
    <name type="scientific">Streptomyces spongiae</name>
    <dbReference type="NCBI Taxonomy" id="565072"/>
    <lineage>
        <taxon>Bacteria</taxon>
        <taxon>Bacillati</taxon>
        <taxon>Actinomycetota</taxon>
        <taxon>Actinomycetes</taxon>
        <taxon>Kitasatosporales</taxon>
        <taxon>Streptomycetaceae</taxon>
        <taxon>Streptomyces</taxon>
    </lineage>
</organism>